<dbReference type="STRING" id="13370.A0A448YPN2"/>
<feature type="non-terminal residue" evidence="3">
    <location>
        <position position="1"/>
    </location>
</feature>
<dbReference type="Proteomes" id="UP000290900">
    <property type="component" value="Unassembled WGS sequence"/>
</dbReference>
<protein>
    <submittedName>
        <fullName evidence="3">DEKNAAC103939</fullName>
    </submittedName>
</protein>
<dbReference type="InterPro" id="IPR000253">
    <property type="entry name" value="FHA_dom"/>
</dbReference>
<dbReference type="FunCoup" id="A0A448YPN2">
    <property type="interactions" value="115"/>
</dbReference>
<keyword evidence="4" id="KW-1185">Reference proteome</keyword>
<dbReference type="SUPFAM" id="SSF49879">
    <property type="entry name" value="SMAD/FHA domain"/>
    <property type="match status" value="1"/>
</dbReference>
<gene>
    <name evidence="3" type="ORF">BRENAR_LOCUS3568</name>
</gene>
<dbReference type="AlphaFoldDB" id="A0A448YPN2"/>
<dbReference type="PROSITE" id="PS50006">
    <property type="entry name" value="FHA_DOMAIN"/>
    <property type="match status" value="1"/>
</dbReference>
<dbReference type="OrthoDB" id="444265at2759"/>
<evidence type="ECO:0000313" key="3">
    <source>
        <dbReference type="EMBL" id="VEU22837.1"/>
    </source>
</evidence>
<feature type="region of interest" description="Disordered" evidence="1">
    <location>
        <begin position="1"/>
        <end position="44"/>
    </location>
</feature>
<organism evidence="3 4">
    <name type="scientific">Brettanomyces naardenensis</name>
    <name type="common">Yeast</name>
    <dbReference type="NCBI Taxonomy" id="13370"/>
    <lineage>
        <taxon>Eukaryota</taxon>
        <taxon>Fungi</taxon>
        <taxon>Dikarya</taxon>
        <taxon>Ascomycota</taxon>
        <taxon>Saccharomycotina</taxon>
        <taxon>Pichiomycetes</taxon>
        <taxon>Pichiales</taxon>
        <taxon>Pichiaceae</taxon>
        <taxon>Brettanomyces</taxon>
    </lineage>
</organism>
<dbReference type="InterPro" id="IPR008984">
    <property type="entry name" value="SMAD_FHA_dom_sf"/>
</dbReference>
<evidence type="ECO:0000313" key="4">
    <source>
        <dbReference type="Proteomes" id="UP000290900"/>
    </source>
</evidence>
<sequence>RKPHREPPQPHRLRPPTVLKPSGILTSSAISSHGSSAISSHGSSARAAEKTYYSEPADAVVPTGDTGYHLFKFNDRLKTEEEVPLANYKSYLVIGRDSTLADIVIDKETEDGDVVSRRHAVIQFRKGGTGIKAYLLDLGSSNGSFLNGTEVPPKRYIELRDGDRMRFGDDRGVVEFVLLVGAGGHE</sequence>
<name>A0A448YPN2_BRENA</name>
<dbReference type="EMBL" id="CAACVR010000031">
    <property type="protein sequence ID" value="VEU22837.1"/>
    <property type="molecule type" value="Genomic_DNA"/>
</dbReference>
<dbReference type="InParanoid" id="A0A448YPN2"/>
<evidence type="ECO:0000256" key="1">
    <source>
        <dbReference type="SAM" id="MobiDB-lite"/>
    </source>
</evidence>
<reference evidence="3 4" key="1">
    <citation type="submission" date="2018-12" db="EMBL/GenBank/DDBJ databases">
        <authorList>
            <person name="Tiukova I."/>
            <person name="Dainat J."/>
        </authorList>
    </citation>
    <scope>NUCLEOTIDE SEQUENCE [LARGE SCALE GENOMIC DNA]</scope>
</reference>
<dbReference type="Pfam" id="PF00498">
    <property type="entry name" value="FHA"/>
    <property type="match status" value="1"/>
</dbReference>
<accession>A0A448YPN2</accession>
<dbReference type="Gene3D" id="2.60.200.20">
    <property type="match status" value="1"/>
</dbReference>
<feature type="domain" description="FHA" evidence="2">
    <location>
        <begin position="92"/>
        <end position="151"/>
    </location>
</feature>
<feature type="compositionally biased region" description="Low complexity" evidence="1">
    <location>
        <begin position="27"/>
        <end position="44"/>
    </location>
</feature>
<dbReference type="InterPro" id="IPR050923">
    <property type="entry name" value="Cell_Proc_Reg/RNA_Proc"/>
</dbReference>
<dbReference type="PANTHER" id="PTHR23308">
    <property type="entry name" value="NUCLEAR INHIBITOR OF PROTEIN PHOSPHATASE-1"/>
    <property type="match status" value="1"/>
</dbReference>
<dbReference type="SMART" id="SM00240">
    <property type="entry name" value="FHA"/>
    <property type="match status" value="1"/>
</dbReference>
<evidence type="ECO:0000259" key="2">
    <source>
        <dbReference type="PROSITE" id="PS50006"/>
    </source>
</evidence>
<proteinExistence type="predicted"/>